<organism evidence="3 4">
    <name type="scientific">Chaetomidium leptoderma</name>
    <dbReference type="NCBI Taxonomy" id="669021"/>
    <lineage>
        <taxon>Eukaryota</taxon>
        <taxon>Fungi</taxon>
        <taxon>Dikarya</taxon>
        <taxon>Ascomycota</taxon>
        <taxon>Pezizomycotina</taxon>
        <taxon>Sordariomycetes</taxon>
        <taxon>Sordariomycetidae</taxon>
        <taxon>Sordariales</taxon>
        <taxon>Chaetomiaceae</taxon>
        <taxon>Chaetomidium</taxon>
    </lineage>
</organism>
<keyword evidence="4" id="KW-1185">Reference proteome</keyword>
<dbReference type="Proteomes" id="UP001302745">
    <property type="component" value="Unassembled WGS sequence"/>
</dbReference>
<dbReference type="CDD" id="cd01301">
    <property type="entry name" value="rDP_like"/>
    <property type="match status" value="1"/>
</dbReference>
<dbReference type="InterPro" id="IPR032466">
    <property type="entry name" value="Metal_Hydrolase"/>
</dbReference>
<dbReference type="PANTHER" id="PTHR10443">
    <property type="entry name" value="MICROSOMAL DIPEPTIDASE"/>
    <property type="match status" value="1"/>
</dbReference>
<dbReference type="SUPFAM" id="SSF51556">
    <property type="entry name" value="Metallo-dependent hydrolases"/>
    <property type="match status" value="1"/>
</dbReference>
<keyword evidence="2" id="KW-0862">Zinc</keyword>
<dbReference type="GO" id="GO:0006508">
    <property type="term" value="P:proteolysis"/>
    <property type="evidence" value="ECO:0007669"/>
    <property type="project" value="UniProtKB-KW"/>
</dbReference>
<keyword evidence="1 2" id="KW-0224">Dipeptidase</keyword>
<dbReference type="PROSITE" id="PS51365">
    <property type="entry name" value="RENAL_DIPEPTIDASE_2"/>
    <property type="match status" value="1"/>
</dbReference>
<name>A0AAN6ZXK0_9PEZI</name>
<sequence>MAPNADSKMEQALELMSQAPLIDGHNDWIHMIRAYYDSQLDDRFHPEKSLGGHVDLKRLVEGKAGAVFWSVYVNCPEDDGFSDEVHFEALRDTLQQIDMFYRVVDLYSHRLEIVDSSDDIMRIFRQGKCASLLGAEGLHQIANSGSVLRILHRLGVRYVTLAHGKNNLYVDSATSAAPAHHGLSAAGRDMIREMNRIGMIVDLSHTSEAVMLQVLEMSLAPVIFSHSSAYGVVPHPRNVPDGVLDKLKEKGGVIMISFIPWITHADGDKATINHVVDHILYVARRIGFDHLGLGSDFDGMPKSVAGLEDVSKYPALVAKMLARGVAPDDAKKVMGLNVIRVMKQVEEVARENSAKLPVLEDPVKQLWNDDIRAYVRREYPHAEHDRPRN</sequence>
<proteinExistence type="inferred from homology"/>
<keyword evidence="2" id="KW-0645">Protease</keyword>
<reference evidence="3" key="1">
    <citation type="journal article" date="2023" name="Mol. Phylogenet. Evol.">
        <title>Genome-scale phylogeny and comparative genomics of the fungal order Sordariales.</title>
        <authorList>
            <person name="Hensen N."/>
            <person name="Bonometti L."/>
            <person name="Westerberg I."/>
            <person name="Brannstrom I.O."/>
            <person name="Guillou S."/>
            <person name="Cros-Aarteil S."/>
            <person name="Calhoun S."/>
            <person name="Haridas S."/>
            <person name="Kuo A."/>
            <person name="Mondo S."/>
            <person name="Pangilinan J."/>
            <person name="Riley R."/>
            <person name="LaButti K."/>
            <person name="Andreopoulos B."/>
            <person name="Lipzen A."/>
            <person name="Chen C."/>
            <person name="Yan M."/>
            <person name="Daum C."/>
            <person name="Ng V."/>
            <person name="Clum A."/>
            <person name="Steindorff A."/>
            <person name="Ohm R.A."/>
            <person name="Martin F."/>
            <person name="Silar P."/>
            <person name="Natvig D.O."/>
            <person name="Lalanne C."/>
            <person name="Gautier V."/>
            <person name="Ament-Velasquez S.L."/>
            <person name="Kruys A."/>
            <person name="Hutchinson M.I."/>
            <person name="Powell A.J."/>
            <person name="Barry K."/>
            <person name="Miller A.N."/>
            <person name="Grigoriev I.V."/>
            <person name="Debuchy R."/>
            <person name="Gladieux P."/>
            <person name="Hiltunen Thoren M."/>
            <person name="Johannesson H."/>
        </authorList>
    </citation>
    <scope>NUCLEOTIDE SEQUENCE</scope>
    <source>
        <strain evidence="3">CBS 538.74</strain>
    </source>
</reference>
<comment type="similarity">
    <text evidence="2">Belongs to the metallo-dependent hydrolases superfamily. Peptidase M19 family.</text>
</comment>
<evidence type="ECO:0000256" key="1">
    <source>
        <dbReference type="ARBA" id="ARBA00022997"/>
    </source>
</evidence>
<keyword evidence="2" id="KW-0378">Hydrolase</keyword>
<comment type="catalytic activity">
    <reaction evidence="2">
        <text>an L-aminoacyl-L-amino acid + H2O = 2 an L-alpha-amino acid</text>
        <dbReference type="Rhea" id="RHEA:48940"/>
        <dbReference type="ChEBI" id="CHEBI:15377"/>
        <dbReference type="ChEBI" id="CHEBI:59869"/>
        <dbReference type="ChEBI" id="CHEBI:77460"/>
        <dbReference type="EC" id="3.4.13.19"/>
    </reaction>
</comment>
<dbReference type="Pfam" id="PF01244">
    <property type="entry name" value="Peptidase_M19"/>
    <property type="match status" value="1"/>
</dbReference>
<protein>
    <recommendedName>
        <fullName evidence="2">Dipeptidase</fullName>
        <ecNumber evidence="2">3.4.13.19</ecNumber>
    </recommendedName>
</protein>
<keyword evidence="2" id="KW-0479">Metal-binding</keyword>
<dbReference type="AlphaFoldDB" id="A0AAN6ZXK0"/>
<comment type="cofactor">
    <cofactor evidence="2">
        <name>Zn(2+)</name>
        <dbReference type="ChEBI" id="CHEBI:29105"/>
    </cofactor>
</comment>
<dbReference type="EC" id="3.4.13.19" evidence="2"/>
<dbReference type="Gene3D" id="3.20.20.140">
    <property type="entry name" value="Metal-dependent hydrolases"/>
    <property type="match status" value="1"/>
</dbReference>
<evidence type="ECO:0000256" key="2">
    <source>
        <dbReference type="RuleBase" id="RU341113"/>
    </source>
</evidence>
<dbReference type="GO" id="GO:0070573">
    <property type="term" value="F:metallodipeptidase activity"/>
    <property type="evidence" value="ECO:0007669"/>
    <property type="project" value="InterPro"/>
</dbReference>
<dbReference type="EMBL" id="MU856928">
    <property type="protein sequence ID" value="KAK4153864.1"/>
    <property type="molecule type" value="Genomic_DNA"/>
</dbReference>
<reference evidence="3" key="2">
    <citation type="submission" date="2023-05" db="EMBL/GenBank/DDBJ databases">
        <authorList>
            <consortium name="Lawrence Berkeley National Laboratory"/>
            <person name="Steindorff A."/>
            <person name="Hensen N."/>
            <person name="Bonometti L."/>
            <person name="Westerberg I."/>
            <person name="Brannstrom I.O."/>
            <person name="Guillou S."/>
            <person name="Cros-Aarteil S."/>
            <person name="Calhoun S."/>
            <person name="Haridas S."/>
            <person name="Kuo A."/>
            <person name="Mondo S."/>
            <person name="Pangilinan J."/>
            <person name="Riley R."/>
            <person name="Labutti K."/>
            <person name="Andreopoulos B."/>
            <person name="Lipzen A."/>
            <person name="Chen C."/>
            <person name="Yanf M."/>
            <person name="Daum C."/>
            <person name="Ng V."/>
            <person name="Clum A."/>
            <person name="Ohm R."/>
            <person name="Martin F."/>
            <person name="Silar P."/>
            <person name="Natvig D."/>
            <person name="Lalanne C."/>
            <person name="Gautier V."/>
            <person name="Ament-Velasquez S.L."/>
            <person name="Kruys A."/>
            <person name="Hutchinson M.I."/>
            <person name="Powell A.J."/>
            <person name="Barry K."/>
            <person name="Miller A.N."/>
            <person name="Grigoriev I.V."/>
            <person name="Debuchy R."/>
            <person name="Gladieux P."/>
            <person name="Thoren M.H."/>
            <person name="Johannesson H."/>
        </authorList>
    </citation>
    <scope>NUCLEOTIDE SEQUENCE</scope>
    <source>
        <strain evidence="3">CBS 538.74</strain>
    </source>
</reference>
<dbReference type="GO" id="GO:0046872">
    <property type="term" value="F:metal ion binding"/>
    <property type="evidence" value="ECO:0007669"/>
    <property type="project" value="UniProtKB-UniRule"/>
</dbReference>
<keyword evidence="2" id="KW-0482">Metalloprotease</keyword>
<comment type="caution">
    <text evidence="3">The sequence shown here is derived from an EMBL/GenBank/DDBJ whole genome shotgun (WGS) entry which is preliminary data.</text>
</comment>
<dbReference type="PANTHER" id="PTHR10443:SF12">
    <property type="entry name" value="DIPEPTIDASE"/>
    <property type="match status" value="1"/>
</dbReference>
<dbReference type="InterPro" id="IPR008257">
    <property type="entry name" value="Pept_M19"/>
</dbReference>
<evidence type="ECO:0000313" key="3">
    <source>
        <dbReference type="EMBL" id="KAK4153864.1"/>
    </source>
</evidence>
<accession>A0AAN6ZXK0</accession>
<evidence type="ECO:0000313" key="4">
    <source>
        <dbReference type="Proteomes" id="UP001302745"/>
    </source>
</evidence>
<gene>
    <name evidence="3" type="ORF">C8A00DRAFT_33412</name>
</gene>